<dbReference type="InterPro" id="IPR018060">
    <property type="entry name" value="HTH_AraC"/>
</dbReference>
<dbReference type="GO" id="GO:0043565">
    <property type="term" value="F:sequence-specific DNA binding"/>
    <property type="evidence" value="ECO:0007669"/>
    <property type="project" value="InterPro"/>
</dbReference>
<evidence type="ECO:0000259" key="4">
    <source>
        <dbReference type="PROSITE" id="PS01124"/>
    </source>
</evidence>
<dbReference type="GO" id="GO:0003700">
    <property type="term" value="F:DNA-binding transcription factor activity"/>
    <property type="evidence" value="ECO:0007669"/>
    <property type="project" value="InterPro"/>
</dbReference>
<sequence length="327" mass="35887">MLSETLFRSEDLPQAERFGAWQDLLSRTHAPMRLTSTHQADFRAQMRLISLGEVTLWPAVFPQLVFLRTPKMIRQSDPEHGHLSLVLNGNAVATWGRTQAHYSDYDFHTNDTSRPYEIVTAEGPISMIGIEVPRAQLSLPWRKVQQAVGQCMSGREGVGALLAQFVTRVTADGSPYGPADAARLGGVLSDLVSTLFASVTDADSALPPETRTRTLVLHVKAFIRRNLHDPELTPASVAAAHYISSSHLHRLFRTEGTTVASYIRDHRLQGARRDLADPALAATPVHVIAFRWGFKDHATFTRAFRAAYGSTPTDCRHGADVSTGGAG</sequence>
<dbReference type="InterPro" id="IPR009057">
    <property type="entry name" value="Homeodomain-like_sf"/>
</dbReference>
<accession>A0A9W4H5J9</accession>
<evidence type="ECO:0000256" key="2">
    <source>
        <dbReference type="ARBA" id="ARBA00023125"/>
    </source>
</evidence>
<dbReference type="RefSeq" id="WP_205045348.1">
    <property type="nucleotide sequence ID" value="NZ_CAJVAX010000019.1"/>
</dbReference>
<keyword evidence="1" id="KW-0805">Transcription regulation</keyword>
<dbReference type="AlphaFoldDB" id="A0A9W4H5J9"/>
<evidence type="ECO:0000256" key="3">
    <source>
        <dbReference type="ARBA" id="ARBA00023163"/>
    </source>
</evidence>
<dbReference type="InterPro" id="IPR050204">
    <property type="entry name" value="AraC_XylS_family_regulators"/>
</dbReference>
<dbReference type="PROSITE" id="PS01124">
    <property type="entry name" value="HTH_ARAC_FAMILY_2"/>
    <property type="match status" value="1"/>
</dbReference>
<gene>
    <name evidence="5" type="ORF">SBRY_50761</name>
</gene>
<keyword evidence="2 5" id="KW-0238">DNA-binding</keyword>
<dbReference type="PANTHER" id="PTHR46796">
    <property type="entry name" value="HTH-TYPE TRANSCRIPTIONAL ACTIVATOR RHAS-RELATED"/>
    <property type="match status" value="1"/>
</dbReference>
<dbReference type="Proteomes" id="UP001153328">
    <property type="component" value="Unassembled WGS sequence"/>
</dbReference>
<dbReference type="InterPro" id="IPR018062">
    <property type="entry name" value="HTH_AraC-typ_CS"/>
</dbReference>
<dbReference type="InterPro" id="IPR035418">
    <property type="entry name" value="AraC-bd_2"/>
</dbReference>
<dbReference type="EMBL" id="CAJVAX010000019">
    <property type="protein sequence ID" value="CAG7651999.1"/>
    <property type="molecule type" value="Genomic_DNA"/>
</dbReference>
<evidence type="ECO:0000313" key="6">
    <source>
        <dbReference type="Proteomes" id="UP001153328"/>
    </source>
</evidence>
<dbReference type="SUPFAM" id="SSF46689">
    <property type="entry name" value="Homeodomain-like"/>
    <property type="match status" value="1"/>
</dbReference>
<protein>
    <submittedName>
        <fullName evidence="5">AraC-type DNA-binding protein</fullName>
    </submittedName>
</protein>
<organism evidence="5 6">
    <name type="scientific">Actinacidiphila bryophytorum</name>
    <dbReference type="NCBI Taxonomy" id="1436133"/>
    <lineage>
        <taxon>Bacteria</taxon>
        <taxon>Bacillati</taxon>
        <taxon>Actinomycetota</taxon>
        <taxon>Actinomycetes</taxon>
        <taxon>Kitasatosporales</taxon>
        <taxon>Streptomycetaceae</taxon>
        <taxon>Actinacidiphila</taxon>
    </lineage>
</organism>
<evidence type="ECO:0000313" key="5">
    <source>
        <dbReference type="EMBL" id="CAG7651999.1"/>
    </source>
</evidence>
<dbReference type="SMART" id="SM00342">
    <property type="entry name" value="HTH_ARAC"/>
    <property type="match status" value="1"/>
</dbReference>
<dbReference type="Gene3D" id="1.10.10.60">
    <property type="entry name" value="Homeodomain-like"/>
    <property type="match status" value="1"/>
</dbReference>
<reference evidence="5" key="1">
    <citation type="submission" date="2021-06" db="EMBL/GenBank/DDBJ databases">
        <authorList>
            <person name="Arsene-Ploetze F."/>
        </authorList>
    </citation>
    <scope>NUCLEOTIDE SEQUENCE</scope>
    <source>
        <strain evidence="5">SBRY1</strain>
    </source>
</reference>
<proteinExistence type="predicted"/>
<feature type="domain" description="HTH araC/xylS-type" evidence="4">
    <location>
        <begin position="217"/>
        <end position="318"/>
    </location>
</feature>
<dbReference type="PROSITE" id="PS00041">
    <property type="entry name" value="HTH_ARAC_FAMILY_1"/>
    <property type="match status" value="1"/>
</dbReference>
<keyword evidence="6" id="KW-1185">Reference proteome</keyword>
<dbReference type="Pfam" id="PF14525">
    <property type="entry name" value="AraC_binding_2"/>
    <property type="match status" value="1"/>
</dbReference>
<keyword evidence="3" id="KW-0804">Transcription</keyword>
<name>A0A9W4H5J9_9ACTN</name>
<comment type="caution">
    <text evidence="5">The sequence shown here is derived from an EMBL/GenBank/DDBJ whole genome shotgun (WGS) entry which is preliminary data.</text>
</comment>
<evidence type="ECO:0000256" key="1">
    <source>
        <dbReference type="ARBA" id="ARBA00023015"/>
    </source>
</evidence>
<dbReference type="Pfam" id="PF12833">
    <property type="entry name" value="HTH_18"/>
    <property type="match status" value="1"/>
</dbReference>
<dbReference type="PANTHER" id="PTHR46796:SF6">
    <property type="entry name" value="ARAC SUBFAMILY"/>
    <property type="match status" value="1"/>
</dbReference>